<dbReference type="EMBL" id="LAZR01013444">
    <property type="protein sequence ID" value="KKM21933.1"/>
    <property type="molecule type" value="Genomic_DNA"/>
</dbReference>
<keyword evidence="1" id="KW-1133">Transmembrane helix</keyword>
<protein>
    <recommendedName>
        <fullName evidence="5">DUF5668 domain-containing protein</fullName>
    </recommendedName>
</protein>
<dbReference type="InterPro" id="IPR031346">
    <property type="entry name" value="DUF2154_N"/>
</dbReference>
<name>A0A0F9KID2_9ZZZZ</name>
<keyword evidence="1" id="KW-0812">Transmembrane</keyword>
<feature type="transmembrane region" description="Helical" evidence="1">
    <location>
        <begin position="59"/>
        <end position="78"/>
    </location>
</feature>
<dbReference type="Pfam" id="PF17115">
    <property type="entry name" value="Toast_rack_N"/>
    <property type="match status" value="1"/>
</dbReference>
<feature type="transmembrane region" description="Helical" evidence="1">
    <location>
        <begin position="12"/>
        <end position="30"/>
    </location>
</feature>
<evidence type="ECO:0008006" key="5">
    <source>
        <dbReference type="Google" id="ProtNLM"/>
    </source>
</evidence>
<proteinExistence type="predicted"/>
<sequence length="299" mass="33308">MKIRTYLRGITIILLGVILLANNFQILSWGVWYELLKFWPVILIAIGIDLIFRKSSLSFLQILSPLVIIAAIGGAIYLSQADRAYEITGQALRFEQPLSPELKQADIEISFGAGILRLEGGSTYLFEGDFTTPSWLRPKMRYRVVDEKGFLELTEEGERGRFQFSQLGKEHSWNLRLNNKIPMTLKIKTGASSNYLDISSLKVTYLELEAGASKNEIKFGSLSSIQAKIKAGISQIELFIPRSIGIRIEADTALTSNNLNKLGLVKQGDVYTSGDYSTAETRLDLELGVGISSVTVELY</sequence>
<feature type="domain" description="DUF2154" evidence="2">
    <location>
        <begin position="101"/>
        <end position="191"/>
    </location>
</feature>
<gene>
    <name evidence="4" type="ORF">LCGC14_1630440</name>
</gene>
<dbReference type="AlphaFoldDB" id="A0A0F9KID2"/>
<organism evidence="4">
    <name type="scientific">marine sediment metagenome</name>
    <dbReference type="NCBI Taxonomy" id="412755"/>
    <lineage>
        <taxon>unclassified sequences</taxon>
        <taxon>metagenomes</taxon>
        <taxon>ecological metagenomes</taxon>
    </lineage>
</organism>
<comment type="caution">
    <text evidence="4">The sequence shown here is derived from an EMBL/GenBank/DDBJ whole genome shotgun (WGS) entry which is preliminary data.</text>
</comment>
<reference evidence="4" key="1">
    <citation type="journal article" date="2015" name="Nature">
        <title>Complex archaea that bridge the gap between prokaryotes and eukaryotes.</title>
        <authorList>
            <person name="Spang A."/>
            <person name="Saw J.H."/>
            <person name="Jorgensen S.L."/>
            <person name="Zaremba-Niedzwiedzka K."/>
            <person name="Martijn J."/>
            <person name="Lind A.E."/>
            <person name="van Eijk R."/>
            <person name="Schleper C."/>
            <person name="Guy L."/>
            <person name="Ettema T.J."/>
        </authorList>
    </citation>
    <scope>NUCLEOTIDE SEQUENCE</scope>
</reference>
<feature type="domain" description="LiaI-LiaF-like transmembrane region" evidence="3">
    <location>
        <begin position="9"/>
        <end position="51"/>
    </location>
</feature>
<accession>A0A0F9KID2</accession>
<evidence type="ECO:0000313" key="4">
    <source>
        <dbReference type="EMBL" id="KKM21933.1"/>
    </source>
</evidence>
<keyword evidence="1" id="KW-0472">Membrane</keyword>
<evidence type="ECO:0000259" key="3">
    <source>
        <dbReference type="Pfam" id="PF18917"/>
    </source>
</evidence>
<evidence type="ECO:0000256" key="1">
    <source>
        <dbReference type="SAM" id="Phobius"/>
    </source>
</evidence>
<dbReference type="InterPro" id="IPR043726">
    <property type="entry name" value="LiaI-LiaF-like_TM1"/>
</dbReference>
<dbReference type="Pfam" id="PF18917">
    <property type="entry name" value="LiaI-LiaF-like_TM1"/>
    <property type="match status" value="1"/>
</dbReference>
<evidence type="ECO:0000259" key="2">
    <source>
        <dbReference type="Pfam" id="PF17115"/>
    </source>
</evidence>